<dbReference type="HAMAP" id="MF_01844">
    <property type="entry name" value="NhaA"/>
    <property type="match status" value="1"/>
</dbReference>
<proteinExistence type="inferred from homology"/>
<keyword evidence="5 6" id="KW-0472">Membrane</keyword>
<evidence type="ECO:0000256" key="1">
    <source>
        <dbReference type="ARBA" id="ARBA00004429"/>
    </source>
</evidence>
<dbReference type="Gene3D" id="1.20.1530.10">
    <property type="entry name" value="Na+/H+ antiporter like domain"/>
    <property type="match status" value="1"/>
</dbReference>
<keyword evidence="6" id="KW-0406">Ion transport</keyword>
<evidence type="ECO:0000256" key="2">
    <source>
        <dbReference type="ARBA" id="ARBA00022475"/>
    </source>
</evidence>
<feature type="transmembrane region" description="Helical" evidence="6">
    <location>
        <begin position="306"/>
        <end position="331"/>
    </location>
</feature>
<keyword evidence="4 6" id="KW-1133">Transmembrane helix</keyword>
<dbReference type="Proteomes" id="UP000033121">
    <property type="component" value="Unassembled WGS sequence"/>
</dbReference>
<evidence type="ECO:0000256" key="3">
    <source>
        <dbReference type="ARBA" id="ARBA00022692"/>
    </source>
</evidence>
<evidence type="ECO:0000313" key="7">
    <source>
        <dbReference type="EMBL" id="GAO44753.1"/>
    </source>
</evidence>
<protein>
    <recommendedName>
        <fullName evidence="6">Na(+)/H(+) antiporter NhaA</fullName>
    </recommendedName>
    <alternativeName>
        <fullName evidence="6">Sodium/proton antiporter NhaA</fullName>
    </alternativeName>
</protein>
<keyword evidence="6" id="KW-0050">Antiport</keyword>
<dbReference type="PANTHER" id="PTHR30341">
    <property type="entry name" value="SODIUM ION/PROTON ANTIPORTER NHAA-RELATED"/>
    <property type="match status" value="1"/>
</dbReference>
<dbReference type="Pfam" id="PF06965">
    <property type="entry name" value="Na_H_antiport_1"/>
    <property type="match status" value="1"/>
</dbReference>
<dbReference type="EMBL" id="BBWV01000003">
    <property type="protein sequence ID" value="GAO44753.1"/>
    <property type="molecule type" value="Genomic_DNA"/>
</dbReference>
<feature type="transmembrane region" description="Helical" evidence="6">
    <location>
        <begin position="200"/>
        <end position="225"/>
    </location>
</feature>
<dbReference type="InterPro" id="IPR004670">
    <property type="entry name" value="NhaA"/>
</dbReference>
<sequence>MGIVLLACTVISLLLANSSIGMTYLHLIEQETPSGQSLGLHLPHTLLHWINDGLMSIFFFMAGMEIKRELLVGELSSVRKASLPVAGAIGGMLVPAIIYLAINRNTPWEAGWGVPMATDIAFSLGVASLLSRRVPVSLKIFLMALAIIDDLGAILVIALFYGGTVHTLYLLLALALFALIYLAHKFLWHTLRPAMTIIGGILLWYCILQSGVHATIAGVLLAFTIPEDKLGNYVHALHDVVSFIILPLFALTNTAIVLPENLAETLFSPLAWGVAGGLVLGKPLGITLFAWMAVKLGWGQKPKDATWTQLAGIGALAGIGFTMSIFITMLAFDDTGLQNIAKLAILAAAVLSIVLGLLILGRAARNGSKGA</sequence>
<keyword evidence="6" id="KW-0915">Sodium</keyword>
<dbReference type="NCBIfam" id="TIGR00773">
    <property type="entry name" value="NhaA"/>
    <property type="match status" value="1"/>
</dbReference>
<feature type="transmembrane region" description="Helical" evidence="6">
    <location>
        <begin position="140"/>
        <end position="162"/>
    </location>
</feature>
<comment type="function">
    <text evidence="6">Na(+)/H(+) antiporter that extrudes sodium in exchange for external protons.</text>
</comment>
<organism evidence="7 8">
    <name type="scientific">Flavihumibacter petaseus NBRC 106054</name>
    <dbReference type="NCBI Taxonomy" id="1220578"/>
    <lineage>
        <taxon>Bacteria</taxon>
        <taxon>Pseudomonadati</taxon>
        <taxon>Bacteroidota</taxon>
        <taxon>Chitinophagia</taxon>
        <taxon>Chitinophagales</taxon>
        <taxon>Chitinophagaceae</taxon>
        <taxon>Flavihumibacter</taxon>
    </lineage>
</organism>
<evidence type="ECO:0000313" key="8">
    <source>
        <dbReference type="Proteomes" id="UP000033121"/>
    </source>
</evidence>
<feature type="transmembrane region" description="Helical" evidence="6">
    <location>
        <begin position="168"/>
        <end position="188"/>
    </location>
</feature>
<feature type="transmembrane region" description="Helical" evidence="6">
    <location>
        <begin position="83"/>
        <end position="102"/>
    </location>
</feature>
<dbReference type="GO" id="GO:0005886">
    <property type="term" value="C:plasma membrane"/>
    <property type="evidence" value="ECO:0007669"/>
    <property type="project" value="UniProtKB-SubCell"/>
</dbReference>
<feature type="transmembrane region" description="Helical" evidence="6">
    <location>
        <begin position="114"/>
        <end position="131"/>
    </location>
</feature>
<gene>
    <name evidence="6 7" type="primary">nhaA</name>
    <name evidence="7" type="ORF">FPE01S_03_07930</name>
</gene>
<dbReference type="AlphaFoldDB" id="A0A0E9N4M8"/>
<feature type="transmembrane region" description="Helical" evidence="6">
    <location>
        <begin position="42"/>
        <end position="62"/>
    </location>
</feature>
<keyword evidence="6" id="KW-0813">Transport</keyword>
<reference evidence="7 8" key="1">
    <citation type="submission" date="2015-04" db="EMBL/GenBank/DDBJ databases">
        <title>Whole genome shotgun sequence of Flavihumibacter petaseus NBRC 106054.</title>
        <authorList>
            <person name="Miyazawa S."/>
            <person name="Hosoyama A."/>
            <person name="Hashimoto M."/>
            <person name="Noguchi M."/>
            <person name="Tsuchikane K."/>
            <person name="Ohji S."/>
            <person name="Yamazoe A."/>
            <person name="Ichikawa N."/>
            <person name="Kimura A."/>
            <person name="Fujita N."/>
        </authorList>
    </citation>
    <scope>NUCLEOTIDE SEQUENCE [LARGE SCALE GENOMIC DNA]</scope>
    <source>
        <strain evidence="7 8">NBRC 106054</strain>
    </source>
</reference>
<dbReference type="PANTHER" id="PTHR30341:SF0">
    <property type="entry name" value="NA(+)_H(+) ANTIPORTER NHAA"/>
    <property type="match status" value="1"/>
</dbReference>
<dbReference type="GO" id="GO:0015385">
    <property type="term" value="F:sodium:proton antiporter activity"/>
    <property type="evidence" value="ECO:0007669"/>
    <property type="project" value="UniProtKB-UniRule"/>
</dbReference>
<comment type="similarity">
    <text evidence="6">Belongs to the NhaA Na(+)/H(+) (TC 2.A.33) antiporter family.</text>
</comment>
<keyword evidence="3 6" id="KW-0812">Transmembrane</keyword>
<feature type="transmembrane region" description="Helical" evidence="6">
    <location>
        <begin position="270"/>
        <end position="294"/>
    </location>
</feature>
<evidence type="ECO:0000256" key="4">
    <source>
        <dbReference type="ARBA" id="ARBA00022989"/>
    </source>
</evidence>
<keyword evidence="8" id="KW-1185">Reference proteome</keyword>
<evidence type="ECO:0000256" key="6">
    <source>
        <dbReference type="HAMAP-Rule" id="MF_01844"/>
    </source>
</evidence>
<comment type="catalytic activity">
    <reaction evidence="6">
        <text>Na(+)(in) + 2 H(+)(out) = Na(+)(out) + 2 H(+)(in)</text>
        <dbReference type="Rhea" id="RHEA:29251"/>
        <dbReference type="ChEBI" id="CHEBI:15378"/>
        <dbReference type="ChEBI" id="CHEBI:29101"/>
    </reaction>
</comment>
<comment type="subcellular location">
    <subcellularLocation>
        <location evidence="1">Cell inner membrane</location>
        <topology evidence="1">Multi-pass membrane protein</topology>
    </subcellularLocation>
    <subcellularLocation>
        <location evidence="6">Cell membrane</location>
        <topology evidence="6">Multi-pass membrane protein</topology>
    </subcellularLocation>
</comment>
<evidence type="ECO:0000256" key="5">
    <source>
        <dbReference type="ARBA" id="ARBA00023136"/>
    </source>
</evidence>
<name>A0A0E9N4M8_9BACT</name>
<comment type="caution">
    <text evidence="7">The sequence shown here is derived from an EMBL/GenBank/DDBJ whole genome shotgun (WGS) entry which is preliminary data.</text>
</comment>
<feature type="transmembrane region" description="Helical" evidence="6">
    <location>
        <begin position="343"/>
        <end position="364"/>
    </location>
</feature>
<keyword evidence="2 6" id="KW-1003">Cell membrane</keyword>
<feature type="transmembrane region" description="Helical" evidence="6">
    <location>
        <begin position="237"/>
        <end position="258"/>
    </location>
</feature>
<keyword evidence="6" id="KW-0739">Sodium transport</keyword>
<accession>A0A0E9N4M8</accession>
<dbReference type="STRING" id="1220578.FPE01S_03_07930"/>
<dbReference type="RefSeq" id="WP_245624030.1">
    <property type="nucleotide sequence ID" value="NZ_BBWV01000003.1"/>
</dbReference>
<dbReference type="GO" id="GO:0006885">
    <property type="term" value="P:regulation of pH"/>
    <property type="evidence" value="ECO:0007669"/>
    <property type="project" value="UniProtKB-UniRule"/>
</dbReference>
<dbReference type="InterPro" id="IPR023171">
    <property type="entry name" value="Na/H_antiporter_dom_sf"/>
</dbReference>